<gene>
    <name evidence="1" type="ORF">ACD_49C00067G0025</name>
</gene>
<dbReference type="AlphaFoldDB" id="K2BUX7"/>
<reference evidence="1" key="1">
    <citation type="journal article" date="2012" name="Science">
        <title>Fermentation, hydrogen, and sulfur metabolism in multiple uncultivated bacterial phyla.</title>
        <authorList>
            <person name="Wrighton K.C."/>
            <person name="Thomas B.C."/>
            <person name="Sharon I."/>
            <person name="Miller C.S."/>
            <person name="Castelle C.J."/>
            <person name="VerBerkmoes N.C."/>
            <person name="Wilkins M.J."/>
            <person name="Hettich R.L."/>
            <person name="Lipton M.S."/>
            <person name="Williams K.H."/>
            <person name="Long P.E."/>
            <person name="Banfield J.F."/>
        </authorList>
    </citation>
    <scope>NUCLEOTIDE SEQUENCE [LARGE SCALE GENOMIC DNA]</scope>
</reference>
<name>K2BUX7_9BACT</name>
<protein>
    <submittedName>
        <fullName evidence="1">Uncharacterized protein</fullName>
    </submittedName>
</protein>
<proteinExistence type="predicted"/>
<accession>K2BUX7</accession>
<organism evidence="1">
    <name type="scientific">uncultured bacterium</name>
    <name type="common">gcode 4</name>
    <dbReference type="NCBI Taxonomy" id="1234023"/>
    <lineage>
        <taxon>Bacteria</taxon>
        <taxon>environmental samples</taxon>
    </lineage>
</organism>
<comment type="caution">
    <text evidence="1">The sequence shown here is derived from an EMBL/GenBank/DDBJ whole genome shotgun (WGS) entry which is preliminary data.</text>
</comment>
<evidence type="ECO:0000313" key="1">
    <source>
        <dbReference type="EMBL" id="EKD66039.1"/>
    </source>
</evidence>
<dbReference type="EMBL" id="AMFJ01021653">
    <property type="protein sequence ID" value="EKD66039.1"/>
    <property type="molecule type" value="Genomic_DNA"/>
</dbReference>
<sequence>MWEWPKLEAMPYIPKQQNYNTHIDFVEKKENKVNIPEETRNPEAITKEVWFDEVYPDFDKYSITMSSLPEKSKIDKATWNISLEMPPSLWITHTSVNNKPFDNKWVFEYKSWDLVVNIQSLKEPMPWKMDIYLISLENISWDFVDTTLIVENGPWVKISSITTQKRTKISENNK</sequence>